<evidence type="ECO:0000313" key="3">
    <source>
        <dbReference type="EMBL" id="MPM73755.1"/>
    </source>
</evidence>
<reference evidence="3" key="1">
    <citation type="submission" date="2019-08" db="EMBL/GenBank/DDBJ databases">
        <authorList>
            <person name="Kucharzyk K."/>
            <person name="Murdoch R.W."/>
            <person name="Higgins S."/>
            <person name="Loffler F."/>
        </authorList>
    </citation>
    <scope>NUCLEOTIDE SEQUENCE</scope>
</reference>
<dbReference type="Gene3D" id="2.40.30.170">
    <property type="match status" value="1"/>
</dbReference>
<dbReference type="GO" id="GO:0016020">
    <property type="term" value="C:membrane"/>
    <property type="evidence" value="ECO:0007669"/>
    <property type="project" value="InterPro"/>
</dbReference>
<dbReference type="Gene3D" id="2.40.50.100">
    <property type="match status" value="1"/>
</dbReference>
<dbReference type="NCBIfam" id="TIGR01730">
    <property type="entry name" value="RND_mfp"/>
    <property type="match status" value="1"/>
</dbReference>
<name>A0A645CA03_9ZZZZ</name>
<dbReference type="PANTHER" id="PTHR30097">
    <property type="entry name" value="CATION EFFLUX SYSTEM PROTEIN CUSB"/>
    <property type="match status" value="1"/>
</dbReference>
<dbReference type="GO" id="GO:0060003">
    <property type="term" value="P:copper ion export"/>
    <property type="evidence" value="ECO:0007669"/>
    <property type="project" value="TreeGrafter"/>
</dbReference>
<dbReference type="EMBL" id="VSSQ01025548">
    <property type="protein sequence ID" value="MPM73755.1"/>
    <property type="molecule type" value="Genomic_DNA"/>
</dbReference>
<proteinExistence type="predicted"/>
<dbReference type="Pfam" id="PF25973">
    <property type="entry name" value="BSH_CzcB"/>
    <property type="match status" value="1"/>
</dbReference>
<dbReference type="PANTHER" id="PTHR30097:SF4">
    <property type="entry name" value="SLR6042 PROTEIN"/>
    <property type="match status" value="1"/>
</dbReference>
<evidence type="ECO:0000259" key="2">
    <source>
        <dbReference type="Pfam" id="PF25973"/>
    </source>
</evidence>
<keyword evidence="1" id="KW-0813">Transport</keyword>
<dbReference type="SUPFAM" id="SSF111369">
    <property type="entry name" value="HlyD-like secretion proteins"/>
    <property type="match status" value="1"/>
</dbReference>
<dbReference type="AlphaFoldDB" id="A0A645CA03"/>
<dbReference type="InterPro" id="IPR051909">
    <property type="entry name" value="MFP_Cation_Efflux"/>
</dbReference>
<dbReference type="Gene3D" id="1.10.287.470">
    <property type="entry name" value="Helix hairpin bin"/>
    <property type="match status" value="1"/>
</dbReference>
<dbReference type="InterPro" id="IPR058647">
    <property type="entry name" value="BSH_CzcB-like"/>
</dbReference>
<gene>
    <name evidence="3" type="ORF">SDC9_120737</name>
</gene>
<sequence>MRKKYEHVIPSLCIVMLLTACGGGSSQRDGTQPATKNDSAWIHVTGVQFEAMGMQLGTLRNLSFSGRLRVNGRIISSVNGQAQIGSRLSGTIRHISREPGDFTTAGSLLCTVESNEFLEFQQDFIDISARHGEARLAYERLKTLYADTITSKRELVAAESAYQGLSARYQGMKQRLVLLGVNPDNVEKGKLQPLLNITAPISGHVTRIDCMPGEYVTPDKSLMRMVDQNSLHLQLDLYEKDIPRLTTGQPVEFYHPDNPTKKYRAHLTQIGKATDPDKKTITCIANFEQHDGAFIHNLYVVADVILTEQNGKGIPEHALETSGETERIYLLAKREGDDYYFKPLVVITGMRSENYVEILSDVPDREILIEGAYHLPAAPGSDIDKER</sequence>
<feature type="domain" description="CzcB-like barrel-sandwich hybrid" evidence="2">
    <location>
        <begin position="82"/>
        <end position="227"/>
    </location>
</feature>
<dbReference type="GO" id="GO:0015679">
    <property type="term" value="P:plasma membrane copper ion transport"/>
    <property type="evidence" value="ECO:0007669"/>
    <property type="project" value="TreeGrafter"/>
</dbReference>
<dbReference type="GO" id="GO:0030313">
    <property type="term" value="C:cell envelope"/>
    <property type="evidence" value="ECO:0007669"/>
    <property type="project" value="TreeGrafter"/>
</dbReference>
<organism evidence="3">
    <name type="scientific">bioreactor metagenome</name>
    <dbReference type="NCBI Taxonomy" id="1076179"/>
    <lineage>
        <taxon>unclassified sequences</taxon>
        <taxon>metagenomes</taxon>
        <taxon>ecological metagenomes</taxon>
    </lineage>
</organism>
<dbReference type="InterPro" id="IPR006143">
    <property type="entry name" value="RND_pump_MFP"/>
</dbReference>
<evidence type="ECO:0000256" key="1">
    <source>
        <dbReference type="ARBA" id="ARBA00022448"/>
    </source>
</evidence>
<accession>A0A645CA03</accession>
<dbReference type="PROSITE" id="PS51257">
    <property type="entry name" value="PROKAR_LIPOPROTEIN"/>
    <property type="match status" value="1"/>
</dbReference>
<comment type="caution">
    <text evidence="3">The sequence shown here is derived from an EMBL/GenBank/DDBJ whole genome shotgun (WGS) entry which is preliminary data.</text>
</comment>
<dbReference type="GO" id="GO:0022857">
    <property type="term" value="F:transmembrane transporter activity"/>
    <property type="evidence" value="ECO:0007669"/>
    <property type="project" value="InterPro"/>
</dbReference>
<protein>
    <recommendedName>
        <fullName evidence="2">CzcB-like barrel-sandwich hybrid domain-containing protein</fullName>
    </recommendedName>
</protein>